<dbReference type="Proteomes" id="UP001596407">
    <property type="component" value="Unassembled WGS sequence"/>
</dbReference>
<dbReference type="RefSeq" id="WP_382209755.1">
    <property type="nucleotide sequence ID" value="NZ_JBHSZH010000005.1"/>
</dbReference>
<reference evidence="1 2" key="1">
    <citation type="journal article" date="2019" name="Int. J. Syst. Evol. Microbiol.">
        <title>The Global Catalogue of Microorganisms (GCM) 10K type strain sequencing project: providing services to taxonomists for standard genome sequencing and annotation.</title>
        <authorList>
            <consortium name="The Broad Institute Genomics Platform"/>
            <consortium name="The Broad Institute Genome Sequencing Center for Infectious Disease"/>
            <person name="Wu L."/>
            <person name="Ma J."/>
        </authorList>
    </citation>
    <scope>NUCLEOTIDE SEQUENCE [LARGE SCALE GENOMIC DNA]</scope>
    <source>
        <strain evidence="1 2">DT72</strain>
    </source>
</reference>
<accession>A0ABD5WIY2</accession>
<protein>
    <submittedName>
        <fullName evidence="1">Uncharacterized protein</fullName>
    </submittedName>
</protein>
<evidence type="ECO:0000313" key="2">
    <source>
        <dbReference type="Proteomes" id="UP001596407"/>
    </source>
</evidence>
<keyword evidence="2" id="KW-1185">Reference proteome</keyword>
<name>A0ABD5WIY2_9EURY</name>
<sequence length="112" mass="12241">MTPTGWTTREVEEITIKVEVTAFVESLSSLSISIPPGYQYTKTTDSAVLQDTFTSTSSPSLAYEEGAISFTVGNCYHKIEQHSSVKFKFANGNTRYDGNTIVADVGHCGDYI</sequence>
<evidence type="ECO:0000313" key="1">
    <source>
        <dbReference type="EMBL" id="MFC7080532.1"/>
    </source>
</evidence>
<proteinExistence type="predicted"/>
<organism evidence="1 2">
    <name type="scientific">Halorussus caseinilyticus</name>
    <dbReference type="NCBI Taxonomy" id="3034025"/>
    <lineage>
        <taxon>Archaea</taxon>
        <taxon>Methanobacteriati</taxon>
        <taxon>Methanobacteriota</taxon>
        <taxon>Stenosarchaea group</taxon>
        <taxon>Halobacteria</taxon>
        <taxon>Halobacteriales</taxon>
        <taxon>Haladaptataceae</taxon>
        <taxon>Halorussus</taxon>
    </lineage>
</organism>
<comment type="caution">
    <text evidence="1">The sequence shown here is derived from an EMBL/GenBank/DDBJ whole genome shotgun (WGS) entry which is preliminary data.</text>
</comment>
<dbReference type="EMBL" id="JBHSZH010000005">
    <property type="protein sequence ID" value="MFC7080532.1"/>
    <property type="molecule type" value="Genomic_DNA"/>
</dbReference>
<gene>
    <name evidence="1" type="ORF">ACFQJ6_10790</name>
</gene>
<dbReference type="AlphaFoldDB" id="A0ABD5WIY2"/>